<proteinExistence type="predicted"/>
<sequence>MSAAPPAPRARTTLGLVPDLAVRDEALGLPGGRRVAGTRPGTPRPDTL</sequence>
<protein>
    <submittedName>
        <fullName evidence="2">Uncharacterized protein</fullName>
    </submittedName>
</protein>
<evidence type="ECO:0000313" key="2">
    <source>
        <dbReference type="EMBL" id="PJJ76876.1"/>
    </source>
</evidence>
<dbReference type="RefSeq" id="WP_157802437.1">
    <property type="nucleotide sequence ID" value="NZ_BOOX01000015.1"/>
</dbReference>
<dbReference type="AlphaFoldDB" id="A0A2M9CY63"/>
<dbReference type="EMBL" id="PGFE01000001">
    <property type="protein sequence ID" value="PJJ76876.1"/>
    <property type="molecule type" value="Genomic_DNA"/>
</dbReference>
<gene>
    <name evidence="2" type="ORF">CLV28_0084</name>
</gene>
<keyword evidence="3" id="KW-1185">Reference proteome</keyword>
<organism evidence="2 3">
    <name type="scientific">Sediminihabitans luteus</name>
    <dbReference type="NCBI Taxonomy" id="1138585"/>
    <lineage>
        <taxon>Bacteria</taxon>
        <taxon>Bacillati</taxon>
        <taxon>Actinomycetota</taxon>
        <taxon>Actinomycetes</taxon>
        <taxon>Micrococcales</taxon>
        <taxon>Cellulomonadaceae</taxon>
        <taxon>Sediminihabitans</taxon>
    </lineage>
</organism>
<comment type="caution">
    <text evidence="2">The sequence shown here is derived from an EMBL/GenBank/DDBJ whole genome shotgun (WGS) entry which is preliminary data.</text>
</comment>
<reference evidence="2 3" key="1">
    <citation type="submission" date="2017-11" db="EMBL/GenBank/DDBJ databases">
        <title>Genomic Encyclopedia of Archaeal and Bacterial Type Strains, Phase II (KMG-II): From Individual Species to Whole Genera.</title>
        <authorList>
            <person name="Goeker M."/>
        </authorList>
    </citation>
    <scope>NUCLEOTIDE SEQUENCE [LARGE SCALE GENOMIC DNA]</scope>
    <source>
        <strain evidence="2 3">DSM 25478</strain>
    </source>
</reference>
<accession>A0A2M9CY63</accession>
<dbReference type="Proteomes" id="UP000231693">
    <property type="component" value="Unassembled WGS sequence"/>
</dbReference>
<name>A0A2M9CY63_9CELL</name>
<feature type="region of interest" description="Disordered" evidence="1">
    <location>
        <begin position="25"/>
        <end position="48"/>
    </location>
</feature>
<evidence type="ECO:0000313" key="3">
    <source>
        <dbReference type="Proteomes" id="UP000231693"/>
    </source>
</evidence>
<evidence type="ECO:0000256" key="1">
    <source>
        <dbReference type="SAM" id="MobiDB-lite"/>
    </source>
</evidence>